<keyword evidence="1" id="KW-0472">Membrane</keyword>
<reference evidence="4" key="2">
    <citation type="submission" date="2022-04" db="EMBL/GenBank/DDBJ databases">
        <title>Sequencing and genomic assembly of Halococcus dombrowskii.</title>
        <authorList>
            <person name="Lim S.W."/>
            <person name="MacLea K.S."/>
        </authorList>
    </citation>
    <scope>NUCLEOTIDE SEQUENCE</scope>
    <source>
        <strain evidence="4">H4</strain>
    </source>
</reference>
<dbReference type="AlphaFoldDB" id="A0AAV3SCJ6"/>
<evidence type="ECO:0000313" key="3">
    <source>
        <dbReference type="EMBL" id="GAA0449749.1"/>
    </source>
</evidence>
<evidence type="ECO:0000313" key="5">
    <source>
        <dbReference type="Proteomes" id="UP000830542"/>
    </source>
</evidence>
<protein>
    <recommendedName>
        <fullName evidence="2">DUF7282 domain-containing protein</fullName>
    </recommendedName>
</protein>
<gene>
    <name evidence="3" type="ORF">GCM10008985_01520</name>
    <name evidence="4" type="ORF">MUK72_10190</name>
</gene>
<dbReference type="EMBL" id="CP095005">
    <property type="protein sequence ID" value="UOO94337.1"/>
    <property type="molecule type" value="Genomic_DNA"/>
</dbReference>
<dbReference type="Proteomes" id="UP000830542">
    <property type="component" value="Chromosome"/>
</dbReference>
<feature type="domain" description="DUF7282" evidence="2">
    <location>
        <begin position="44"/>
        <end position="166"/>
    </location>
</feature>
<sequence length="208" mass="21749">MRSTVTAACLVVLLCGAGMAVIPAAAQSQQAQPQQGDGVRTPNATMVFTDQTTNGTTVQLNSVNLSQGGFVAIHDANLTDENDTVGSVIGVSEKLGAGPHQDVRVRLYGIDGREFNQSRLRTNGSLTAMAHFDSNGNDRFDFVRSNGSVDGPYVAGTGTITESAVVSVEREETTPDSALDIGLVPIVAAGLVVVLLIVLAAVVVRRRR</sequence>
<keyword evidence="1" id="KW-0812">Transmembrane</keyword>
<name>A0AAV3SCJ6_HALDO</name>
<dbReference type="KEGG" id="hdo:MUK72_10190"/>
<dbReference type="EMBL" id="BAAADN010000002">
    <property type="protein sequence ID" value="GAA0449749.1"/>
    <property type="molecule type" value="Genomic_DNA"/>
</dbReference>
<evidence type="ECO:0000256" key="1">
    <source>
        <dbReference type="SAM" id="Phobius"/>
    </source>
</evidence>
<dbReference type="RefSeq" id="WP_244699805.1">
    <property type="nucleotide sequence ID" value="NZ_BAAADN010000002.1"/>
</dbReference>
<accession>A0AAV3SCJ6</accession>
<reference evidence="3" key="3">
    <citation type="submission" date="2023-12" db="EMBL/GenBank/DDBJ databases">
        <authorList>
            <person name="Sun Q."/>
            <person name="Inoue M."/>
        </authorList>
    </citation>
    <scope>NUCLEOTIDE SEQUENCE</scope>
    <source>
        <strain evidence="3">JCM 12289</strain>
    </source>
</reference>
<organism evidence="3 6">
    <name type="scientific">Halococcus dombrowskii</name>
    <dbReference type="NCBI Taxonomy" id="179637"/>
    <lineage>
        <taxon>Archaea</taxon>
        <taxon>Methanobacteriati</taxon>
        <taxon>Methanobacteriota</taxon>
        <taxon>Stenosarchaea group</taxon>
        <taxon>Halobacteria</taxon>
        <taxon>Halobacteriales</taxon>
        <taxon>Halococcaceae</taxon>
        <taxon>Halococcus</taxon>
    </lineage>
</organism>
<evidence type="ECO:0000313" key="4">
    <source>
        <dbReference type="EMBL" id="UOO94337.1"/>
    </source>
</evidence>
<keyword evidence="1" id="KW-1133">Transmembrane helix</keyword>
<reference evidence="3" key="1">
    <citation type="journal article" date="2014" name="Int. J. Syst. Evol. Microbiol.">
        <title>Complete genome sequence of Corynebacterium casei LMG S-19264T (=DSM 44701T), isolated from a smear-ripened cheese.</title>
        <authorList>
            <consortium name="US DOE Joint Genome Institute (JGI-PGF)"/>
            <person name="Walter F."/>
            <person name="Albersmeier A."/>
            <person name="Kalinowski J."/>
            <person name="Ruckert C."/>
        </authorList>
    </citation>
    <scope>NUCLEOTIDE SEQUENCE</scope>
    <source>
        <strain evidence="3">JCM 12289</strain>
    </source>
</reference>
<evidence type="ECO:0000259" key="2">
    <source>
        <dbReference type="Pfam" id="PF23951"/>
    </source>
</evidence>
<proteinExistence type="predicted"/>
<dbReference type="InterPro" id="IPR055706">
    <property type="entry name" value="Slg1/2_DUF7282"/>
</dbReference>
<keyword evidence="5" id="KW-1185">Reference proteome</keyword>
<dbReference type="Pfam" id="PF23951">
    <property type="entry name" value="DUF7282"/>
    <property type="match status" value="1"/>
</dbReference>
<feature type="transmembrane region" description="Helical" evidence="1">
    <location>
        <begin position="183"/>
        <end position="204"/>
    </location>
</feature>
<dbReference type="Proteomes" id="UP001500962">
    <property type="component" value="Unassembled WGS sequence"/>
</dbReference>
<dbReference type="GeneID" id="71762220"/>
<evidence type="ECO:0000313" key="6">
    <source>
        <dbReference type="Proteomes" id="UP001500962"/>
    </source>
</evidence>